<accession>A0AAD7Q891</accession>
<protein>
    <submittedName>
        <fullName evidence="3">Peptide chain release factor</fullName>
    </submittedName>
</protein>
<evidence type="ECO:0000313" key="3">
    <source>
        <dbReference type="EMBL" id="KAJ7976714.1"/>
    </source>
</evidence>
<dbReference type="InterPro" id="IPR000352">
    <property type="entry name" value="Pep_chain_release_fac_I"/>
</dbReference>
<dbReference type="EMBL" id="JARAOO010000003">
    <property type="protein sequence ID" value="KAJ7976714.1"/>
    <property type="molecule type" value="Genomic_DNA"/>
</dbReference>
<dbReference type="KEGG" id="qsa:O6P43_006458"/>
<dbReference type="Gene3D" id="3.30.70.1660">
    <property type="match status" value="1"/>
</dbReference>
<feature type="domain" description="Peptide chain release factor" evidence="2">
    <location>
        <begin position="140"/>
        <end position="251"/>
    </location>
</feature>
<organism evidence="3 4">
    <name type="scientific">Quillaja saponaria</name>
    <name type="common">Soap bark tree</name>
    <dbReference type="NCBI Taxonomy" id="32244"/>
    <lineage>
        <taxon>Eukaryota</taxon>
        <taxon>Viridiplantae</taxon>
        <taxon>Streptophyta</taxon>
        <taxon>Embryophyta</taxon>
        <taxon>Tracheophyta</taxon>
        <taxon>Spermatophyta</taxon>
        <taxon>Magnoliopsida</taxon>
        <taxon>eudicotyledons</taxon>
        <taxon>Gunneridae</taxon>
        <taxon>Pentapetalae</taxon>
        <taxon>rosids</taxon>
        <taxon>fabids</taxon>
        <taxon>Fabales</taxon>
        <taxon>Quillajaceae</taxon>
        <taxon>Quillaja</taxon>
    </lineage>
</organism>
<dbReference type="PANTHER" id="PTHR43116">
    <property type="entry name" value="PEPTIDE CHAIN RELEASE FACTOR 2"/>
    <property type="match status" value="1"/>
</dbReference>
<dbReference type="Pfam" id="PF00472">
    <property type="entry name" value="RF-1"/>
    <property type="match status" value="1"/>
</dbReference>
<dbReference type="AlphaFoldDB" id="A0AAD7Q891"/>
<name>A0AAD7Q891_QUISA</name>
<keyword evidence="4" id="KW-1185">Reference proteome</keyword>
<gene>
    <name evidence="3" type="ORF">O6P43_006458</name>
</gene>
<proteinExistence type="inferred from homology"/>
<dbReference type="GO" id="GO:0003747">
    <property type="term" value="F:translation release factor activity"/>
    <property type="evidence" value="ECO:0007669"/>
    <property type="project" value="InterPro"/>
</dbReference>
<dbReference type="GO" id="GO:0005737">
    <property type="term" value="C:cytoplasm"/>
    <property type="evidence" value="ECO:0007669"/>
    <property type="project" value="UniProtKB-ARBA"/>
</dbReference>
<dbReference type="InterPro" id="IPR045853">
    <property type="entry name" value="Pep_chain_release_fac_I_sf"/>
</dbReference>
<dbReference type="SMART" id="SM00937">
    <property type="entry name" value="PCRF"/>
    <property type="match status" value="1"/>
</dbReference>
<evidence type="ECO:0000313" key="4">
    <source>
        <dbReference type="Proteomes" id="UP001163823"/>
    </source>
</evidence>
<sequence length="424" mass="47488">MATFASEAGYVRKANNTMYSFNSKWNTFAIKNKPHTRLFLYSRIRACHSMDNKAYKQLGLFSLKKKIEDAILRAEMLAPIALEIEEARWIKQEEMIRDSNLWDDPAKSDEILEKLADSAKVVDALKDLRYKAEEAKLITELADMDAINYGLFEQAYGASLDVSKFLDHYEMSKLLKGPFDLEGACIIIKAGPGGIYPKIWAEQLLSMYIKWAKKQGYNGRIVDKCPSKNGGIMSATIEFEFECAYGYLSGERGVHYMIRSSHNESSLLQASSAGVDVVPMFLGTGSNLQIDEKDLIISSPVTLGEEKSQTQPTVSIQHLPTGISIQSSGERSSFANKMKALNRLKAKLLVIAMEQRVSCVSSIKKDAIVNLWHEETRRYLYHPYKLVHDVKTGIELPDPNSVLDGNIGPLIGANINIREPCSKV</sequence>
<dbReference type="Proteomes" id="UP001163823">
    <property type="component" value="Chromosome 3"/>
</dbReference>
<evidence type="ECO:0000259" key="2">
    <source>
        <dbReference type="SMART" id="SM00937"/>
    </source>
</evidence>
<comment type="caution">
    <text evidence="3">The sequence shown here is derived from an EMBL/GenBank/DDBJ whole genome shotgun (WGS) entry which is preliminary data.</text>
</comment>
<dbReference type="PANTHER" id="PTHR43116:SF4">
    <property type="entry name" value="PEPTIDE CHAIN RELEASE FACTOR PRFB3, CHLOROPLASTIC"/>
    <property type="match status" value="1"/>
</dbReference>
<evidence type="ECO:0000256" key="1">
    <source>
        <dbReference type="ARBA" id="ARBA00010835"/>
    </source>
</evidence>
<dbReference type="SUPFAM" id="SSF75620">
    <property type="entry name" value="Release factor"/>
    <property type="match status" value="1"/>
</dbReference>
<reference evidence="3" key="1">
    <citation type="journal article" date="2023" name="Science">
        <title>Elucidation of the pathway for biosynthesis of saponin adjuvants from the soapbark tree.</title>
        <authorList>
            <person name="Reed J."/>
            <person name="Orme A."/>
            <person name="El-Demerdash A."/>
            <person name="Owen C."/>
            <person name="Martin L.B.B."/>
            <person name="Misra R.C."/>
            <person name="Kikuchi S."/>
            <person name="Rejzek M."/>
            <person name="Martin A.C."/>
            <person name="Harkess A."/>
            <person name="Leebens-Mack J."/>
            <person name="Louveau T."/>
            <person name="Stephenson M.J."/>
            <person name="Osbourn A."/>
        </authorList>
    </citation>
    <scope>NUCLEOTIDE SEQUENCE</scope>
    <source>
        <strain evidence="3">S10</strain>
    </source>
</reference>
<dbReference type="Gene3D" id="3.30.160.20">
    <property type="match status" value="1"/>
</dbReference>
<comment type="similarity">
    <text evidence="1">Belongs to the prokaryotic/mitochondrial release factor family.</text>
</comment>
<dbReference type="InterPro" id="IPR005139">
    <property type="entry name" value="PCRF"/>
</dbReference>
<dbReference type="Pfam" id="PF03462">
    <property type="entry name" value="PCRF"/>
    <property type="match status" value="1"/>
</dbReference>